<gene>
    <name evidence="3" type="ORF">METZ01_LOCUS212394</name>
</gene>
<name>A0A382F9C7_9ZZZZ</name>
<sequence length="108" mass="12005">MGLTAVFVVVIVSTVFAALNGMQRVTVDLWFKVFDRVPISVIGFAGLFTGMIVMLAAGVNSDLKVRTILRQRLEDEDREERELIDRTQQDLFPDDHTGTEGDDEASST</sequence>
<proteinExistence type="predicted"/>
<reference evidence="3" key="1">
    <citation type="submission" date="2018-05" db="EMBL/GenBank/DDBJ databases">
        <authorList>
            <person name="Lanie J.A."/>
            <person name="Ng W.-L."/>
            <person name="Kazmierczak K.M."/>
            <person name="Andrzejewski T.M."/>
            <person name="Davidsen T.M."/>
            <person name="Wayne K.J."/>
            <person name="Tettelin H."/>
            <person name="Glass J.I."/>
            <person name="Rusch D."/>
            <person name="Podicherti R."/>
            <person name="Tsui H.-C.T."/>
            <person name="Winkler M.E."/>
        </authorList>
    </citation>
    <scope>NUCLEOTIDE SEQUENCE</scope>
</reference>
<keyword evidence="2" id="KW-1133">Transmembrane helix</keyword>
<feature type="region of interest" description="Disordered" evidence="1">
    <location>
        <begin position="76"/>
        <end position="108"/>
    </location>
</feature>
<keyword evidence="2" id="KW-0812">Transmembrane</keyword>
<evidence type="ECO:0008006" key="4">
    <source>
        <dbReference type="Google" id="ProtNLM"/>
    </source>
</evidence>
<dbReference type="AlphaFoldDB" id="A0A382F9C7"/>
<evidence type="ECO:0000256" key="1">
    <source>
        <dbReference type="SAM" id="MobiDB-lite"/>
    </source>
</evidence>
<accession>A0A382F9C7</accession>
<keyword evidence="2" id="KW-0472">Membrane</keyword>
<evidence type="ECO:0000256" key="2">
    <source>
        <dbReference type="SAM" id="Phobius"/>
    </source>
</evidence>
<dbReference type="EMBL" id="UINC01048692">
    <property type="protein sequence ID" value="SVB59540.1"/>
    <property type="molecule type" value="Genomic_DNA"/>
</dbReference>
<protein>
    <recommendedName>
        <fullName evidence="4">Lipopolysaccharide assembly protein A domain-containing protein</fullName>
    </recommendedName>
</protein>
<feature type="compositionally biased region" description="Basic and acidic residues" evidence="1">
    <location>
        <begin position="76"/>
        <end position="99"/>
    </location>
</feature>
<feature type="transmembrane region" description="Helical" evidence="2">
    <location>
        <begin position="41"/>
        <end position="63"/>
    </location>
</feature>
<organism evidence="3">
    <name type="scientific">marine metagenome</name>
    <dbReference type="NCBI Taxonomy" id="408172"/>
    <lineage>
        <taxon>unclassified sequences</taxon>
        <taxon>metagenomes</taxon>
        <taxon>ecological metagenomes</taxon>
    </lineage>
</organism>
<evidence type="ECO:0000313" key="3">
    <source>
        <dbReference type="EMBL" id="SVB59540.1"/>
    </source>
</evidence>